<reference evidence="3" key="1">
    <citation type="journal article" date="2014" name="Int. J. Syst. Evol. Microbiol.">
        <title>Complete genome sequence of Corynebacterium casei LMG S-19264T (=DSM 44701T), isolated from a smear-ripened cheese.</title>
        <authorList>
            <consortium name="US DOE Joint Genome Institute (JGI-PGF)"/>
            <person name="Walter F."/>
            <person name="Albersmeier A."/>
            <person name="Kalinowski J."/>
            <person name="Ruckert C."/>
        </authorList>
    </citation>
    <scope>NUCLEOTIDE SEQUENCE</scope>
    <source>
        <strain evidence="3">JCM 3313</strain>
    </source>
</reference>
<feature type="compositionally biased region" description="Basic and acidic residues" evidence="1">
    <location>
        <begin position="59"/>
        <end position="68"/>
    </location>
</feature>
<evidence type="ECO:0008006" key="5">
    <source>
        <dbReference type="Google" id="ProtNLM"/>
    </source>
</evidence>
<accession>A0A918EGF7</accession>
<dbReference type="Proteomes" id="UP000639606">
    <property type="component" value="Unassembled WGS sequence"/>
</dbReference>
<feature type="signal peptide" evidence="2">
    <location>
        <begin position="1"/>
        <end position="23"/>
    </location>
</feature>
<dbReference type="PROSITE" id="PS51257">
    <property type="entry name" value="PROKAR_LIPOPROTEIN"/>
    <property type="match status" value="1"/>
</dbReference>
<organism evidence="3 4">
    <name type="scientific">Saccharothrix coeruleofusca</name>
    <dbReference type="NCBI Taxonomy" id="33919"/>
    <lineage>
        <taxon>Bacteria</taxon>
        <taxon>Bacillati</taxon>
        <taxon>Actinomycetota</taxon>
        <taxon>Actinomycetes</taxon>
        <taxon>Pseudonocardiales</taxon>
        <taxon>Pseudonocardiaceae</taxon>
        <taxon>Saccharothrix</taxon>
    </lineage>
</organism>
<evidence type="ECO:0000256" key="1">
    <source>
        <dbReference type="SAM" id="MobiDB-lite"/>
    </source>
</evidence>
<dbReference type="AlphaFoldDB" id="A0A918EGF7"/>
<feature type="chain" id="PRO_5038341253" description="DUF3558 domain-containing protein" evidence="2">
    <location>
        <begin position="24"/>
        <end position="204"/>
    </location>
</feature>
<dbReference type="InterPro" id="IPR024520">
    <property type="entry name" value="DUF3558"/>
</dbReference>
<keyword evidence="4" id="KW-1185">Reference proteome</keyword>
<feature type="compositionally biased region" description="Polar residues" evidence="1">
    <location>
        <begin position="43"/>
        <end position="57"/>
    </location>
</feature>
<evidence type="ECO:0000313" key="3">
    <source>
        <dbReference type="EMBL" id="GGP80879.1"/>
    </source>
</evidence>
<name>A0A918EGF7_9PSEU</name>
<dbReference type="Pfam" id="PF12079">
    <property type="entry name" value="DUF3558"/>
    <property type="match status" value="1"/>
</dbReference>
<evidence type="ECO:0000256" key="2">
    <source>
        <dbReference type="SAM" id="SignalP"/>
    </source>
</evidence>
<feature type="region of interest" description="Disordered" evidence="1">
    <location>
        <begin position="27"/>
        <end position="68"/>
    </location>
</feature>
<feature type="compositionally biased region" description="Low complexity" evidence="1">
    <location>
        <begin position="27"/>
        <end position="42"/>
    </location>
</feature>
<proteinExistence type="predicted"/>
<dbReference type="EMBL" id="BMRG01000020">
    <property type="protein sequence ID" value="GGP80879.1"/>
    <property type="molecule type" value="Genomic_DNA"/>
</dbReference>
<protein>
    <recommendedName>
        <fullName evidence="5">DUF3558 domain-containing protein</fullName>
    </recommendedName>
</protein>
<keyword evidence="2" id="KW-0732">Signal</keyword>
<reference evidence="3" key="2">
    <citation type="submission" date="2020-09" db="EMBL/GenBank/DDBJ databases">
        <authorList>
            <person name="Sun Q."/>
            <person name="Ohkuma M."/>
        </authorList>
    </citation>
    <scope>NUCLEOTIDE SEQUENCE</scope>
    <source>
        <strain evidence="3">JCM 3313</strain>
    </source>
</reference>
<gene>
    <name evidence="3" type="ORF">GCM10010185_63520</name>
</gene>
<dbReference type="RefSeq" id="WP_189227019.1">
    <property type="nucleotide sequence ID" value="NZ_BMRG01000020.1"/>
</dbReference>
<comment type="caution">
    <text evidence="3">The sequence shown here is derived from an EMBL/GenBank/DDBJ whole genome shotgun (WGS) entry which is preliminary data.</text>
</comment>
<evidence type="ECO:0000313" key="4">
    <source>
        <dbReference type="Proteomes" id="UP000639606"/>
    </source>
</evidence>
<sequence length="204" mass="21223">MRSSWHRAAAVLAAVTVPAAVLAGCSETTGGNASAGSSTGRTETSTPESDAPSSTSKAPADRPKTINLRDVDPCTLLTEQQRAQLGLDRPPLKNTNSAHSSPACNISREDRRYYVGLSTVTTAGTEWYTDGNFLGDVQNLQVGGFPAVVGTAKDDPYVCFIAVDVSDGQMVDVQAGSAGEADRTQLCQVAQQSAGAAVETLMSR</sequence>